<dbReference type="EMBL" id="CP090978">
    <property type="protein sequence ID" value="UJF35109.1"/>
    <property type="molecule type" value="Genomic_DNA"/>
</dbReference>
<accession>A0ABY3SPD9</accession>
<reference evidence="2 3" key="1">
    <citation type="journal article" date="2024" name="Int. J. Syst. Evol. Microbiol.">
        <title>Paenibacillus hexagrammi sp. nov., a novel bacterium isolated from the gut content of Hexagrammos agrammus.</title>
        <authorList>
            <person name="Jung H.K."/>
            <person name="Kim D.G."/>
            <person name="Zin H."/>
            <person name="Park J."/>
            <person name="Jung H."/>
            <person name="Kim Y.O."/>
            <person name="Kong H.J."/>
            <person name="Kim J.W."/>
            <person name="Kim Y.S."/>
        </authorList>
    </citation>
    <scope>NUCLEOTIDE SEQUENCE [LARGE SCALE GENOMIC DNA]</scope>
    <source>
        <strain evidence="2 3">YPD9-1</strain>
    </source>
</reference>
<evidence type="ECO:0000313" key="3">
    <source>
        <dbReference type="Proteomes" id="UP001649230"/>
    </source>
</evidence>
<dbReference type="InterPro" id="IPR025620">
    <property type="entry name" value="YlaH"/>
</dbReference>
<keyword evidence="3" id="KW-1185">Reference proteome</keyword>
<protein>
    <submittedName>
        <fullName evidence="2">YlaH-like family protein</fullName>
    </submittedName>
</protein>
<dbReference type="RefSeq" id="WP_235121681.1">
    <property type="nucleotide sequence ID" value="NZ_CP090978.1"/>
</dbReference>
<name>A0ABY3SPD9_9BACL</name>
<gene>
    <name evidence="2" type="ORF">L0M14_08230</name>
</gene>
<organism evidence="2 3">
    <name type="scientific">Paenibacillus hexagrammi</name>
    <dbReference type="NCBI Taxonomy" id="2908839"/>
    <lineage>
        <taxon>Bacteria</taxon>
        <taxon>Bacillati</taxon>
        <taxon>Bacillota</taxon>
        <taxon>Bacilli</taxon>
        <taxon>Bacillales</taxon>
        <taxon>Paenibacillaceae</taxon>
        <taxon>Paenibacillus</taxon>
    </lineage>
</organism>
<feature type="transmembrane region" description="Helical" evidence="1">
    <location>
        <begin position="12"/>
        <end position="30"/>
    </location>
</feature>
<keyword evidence="1" id="KW-0472">Membrane</keyword>
<evidence type="ECO:0000313" key="2">
    <source>
        <dbReference type="EMBL" id="UJF35109.1"/>
    </source>
</evidence>
<dbReference type="Pfam" id="PF14036">
    <property type="entry name" value="YlaH"/>
    <property type="match status" value="1"/>
</dbReference>
<keyword evidence="1" id="KW-1133">Transmembrane helix</keyword>
<sequence>MQWLTGWFGNHIYITYLLIFIFMSYVYNKVFRTRKLPVLKTLLVYVLIAIGSIMLLVFQVAGLPIILSLAVAVLLMLLVRVRYFVERRTGKRPS</sequence>
<feature type="transmembrane region" description="Helical" evidence="1">
    <location>
        <begin position="65"/>
        <end position="85"/>
    </location>
</feature>
<proteinExistence type="predicted"/>
<feature type="transmembrane region" description="Helical" evidence="1">
    <location>
        <begin position="42"/>
        <end position="59"/>
    </location>
</feature>
<evidence type="ECO:0000256" key="1">
    <source>
        <dbReference type="SAM" id="Phobius"/>
    </source>
</evidence>
<dbReference type="Proteomes" id="UP001649230">
    <property type="component" value="Chromosome"/>
</dbReference>
<keyword evidence="1" id="KW-0812">Transmembrane</keyword>